<dbReference type="PROSITE" id="PS00893">
    <property type="entry name" value="NUDIX_BOX"/>
    <property type="match status" value="1"/>
</dbReference>
<evidence type="ECO:0000259" key="3">
    <source>
        <dbReference type="PROSITE" id="PS51462"/>
    </source>
</evidence>
<dbReference type="InterPro" id="IPR015797">
    <property type="entry name" value="NUDIX_hydrolase-like_dom_sf"/>
</dbReference>
<keyword evidence="5" id="KW-1185">Reference proteome</keyword>
<reference evidence="4 5" key="1">
    <citation type="submission" date="2020-02" db="EMBL/GenBank/DDBJ databases">
        <title>Draft genome sequence of Limisphaera ngatamarikiensis NGM72.4T, a thermophilic Verrucomicrobia grouped in subdivision 3.</title>
        <authorList>
            <person name="Carere C.R."/>
            <person name="Steen J."/>
            <person name="Hugenholtz P."/>
            <person name="Stott M.B."/>
        </authorList>
    </citation>
    <scope>NUCLEOTIDE SEQUENCE [LARGE SCALE GENOMIC DNA]</scope>
    <source>
        <strain evidence="4 5">NGM72.4</strain>
    </source>
</reference>
<evidence type="ECO:0000256" key="1">
    <source>
        <dbReference type="ARBA" id="ARBA00022801"/>
    </source>
</evidence>
<dbReference type="PANTHER" id="PTHR10885">
    <property type="entry name" value="ISOPENTENYL-DIPHOSPHATE DELTA-ISOMERASE"/>
    <property type="match status" value="1"/>
</dbReference>
<dbReference type="Pfam" id="PF00293">
    <property type="entry name" value="NUDIX"/>
    <property type="match status" value="1"/>
</dbReference>
<keyword evidence="1" id="KW-0378">Hydrolase</keyword>
<dbReference type="PANTHER" id="PTHR10885:SF0">
    <property type="entry name" value="ISOPENTENYL-DIPHOSPHATE DELTA-ISOMERASE"/>
    <property type="match status" value="1"/>
</dbReference>
<gene>
    <name evidence="4" type="ORF">G4L39_12715</name>
</gene>
<evidence type="ECO:0000313" key="5">
    <source>
        <dbReference type="Proteomes" id="UP000477311"/>
    </source>
</evidence>
<dbReference type="InterPro" id="IPR000086">
    <property type="entry name" value="NUDIX_hydrolase_dom"/>
</dbReference>
<organism evidence="4 5">
    <name type="scientific">Limisphaera ngatamarikiensis</name>
    <dbReference type="NCBI Taxonomy" id="1324935"/>
    <lineage>
        <taxon>Bacteria</taxon>
        <taxon>Pseudomonadati</taxon>
        <taxon>Verrucomicrobiota</taxon>
        <taxon>Verrucomicrobiia</taxon>
        <taxon>Limisphaerales</taxon>
        <taxon>Limisphaeraceae</taxon>
        <taxon>Limisphaera</taxon>
    </lineage>
</organism>
<evidence type="ECO:0000313" key="4">
    <source>
        <dbReference type="EMBL" id="NGO40249.1"/>
    </source>
</evidence>
<protein>
    <submittedName>
        <fullName evidence="4">NUDIX domain-containing protein</fullName>
    </submittedName>
</protein>
<dbReference type="InterPro" id="IPR020084">
    <property type="entry name" value="NUDIX_hydrolase_CS"/>
</dbReference>
<feature type="domain" description="Nudix hydrolase" evidence="3">
    <location>
        <begin position="30"/>
        <end position="159"/>
    </location>
</feature>
<feature type="region of interest" description="Disordered" evidence="2">
    <location>
        <begin position="50"/>
        <end position="69"/>
    </location>
</feature>
<comment type="caution">
    <text evidence="4">The sequence shown here is derived from an EMBL/GenBank/DDBJ whole genome shotgun (WGS) entry which is preliminary data.</text>
</comment>
<dbReference type="GO" id="GO:0016787">
    <property type="term" value="F:hydrolase activity"/>
    <property type="evidence" value="ECO:0007669"/>
    <property type="project" value="UniProtKB-KW"/>
</dbReference>
<dbReference type="AlphaFoldDB" id="A0A6M1RRU4"/>
<proteinExistence type="predicted"/>
<dbReference type="Gene3D" id="3.90.79.10">
    <property type="entry name" value="Nucleoside Triphosphate Pyrophosphohydrolase"/>
    <property type="match status" value="1"/>
</dbReference>
<dbReference type="EMBL" id="JAAKYA010000082">
    <property type="protein sequence ID" value="NGO40249.1"/>
    <property type="molecule type" value="Genomic_DNA"/>
</dbReference>
<dbReference type="SUPFAM" id="SSF55811">
    <property type="entry name" value="Nudix"/>
    <property type="match status" value="1"/>
</dbReference>
<dbReference type="CDD" id="cd04692">
    <property type="entry name" value="NUDIX_Hydrolase"/>
    <property type="match status" value="1"/>
</dbReference>
<accession>A0A6M1RRU4</accession>
<dbReference type="PROSITE" id="PS51462">
    <property type="entry name" value="NUDIX"/>
    <property type="match status" value="1"/>
</dbReference>
<name>A0A6M1RRU4_9BACT</name>
<dbReference type="RefSeq" id="WP_165108639.1">
    <property type="nucleotide sequence ID" value="NZ_JAAKYA010000082.1"/>
</dbReference>
<dbReference type="Proteomes" id="UP000477311">
    <property type="component" value="Unassembled WGS sequence"/>
</dbReference>
<evidence type="ECO:0000256" key="2">
    <source>
        <dbReference type="SAM" id="MobiDB-lite"/>
    </source>
</evidence>
<sequence>MNATEWFDVVNERDEVIGRAPREEVHGRGLRHRAVHVLVFNTRGQVFLQKRSQRKDREPGMWDSSASGHVDAGEEYDMAAVRELEEELGVRPAPPPERWFKLPACPETDQEFVWVYRLRHEGPFVWPAEEIEDGAWFDPGAISRWIRQQPGVFARAFRFVWAEVERRGMERTQPAQPSGPGGTNA</sequence>